<name>A0A655Q1S4_VIBCL</name>
<proteinExistence type="predicted"/>
<dbReference type="Proteomes" id="UP000044806">
    <property type="component" value="Unassembled WGS sequence"/>
</dbReference>
<evidence type="ECO:0000313" key="1">
    <source>
        <dbReference type="EMBL" id="CSA37702.1"/>
    </source>
</evidence>
<dbReference type="AlphaFoldDB" id="A0A655Q1S4"/>
<dbReference type="EMBL" id="CWOW01000006">
    <property type="protein sequence ID" value="CSA37702.1"/>
    <property type="molecule type" value="Genomic_DNA"/>
</dbReference>
<organism evidence="1 2">
    <name type="scientific">Vibrio cholerae</name>
    <dbReference type="NCBI Taxonomy" id="666"/>
    <lineage>
        <taxon>Bacteria</taxon>
        <taxon>Pseudomonadati</taxon>
        <taxon>Pseudomonadota</taxon>
        <taxon>Gammaproteobacteria</taxon>
        <taxon>Vibrionales</taxon>
        <taxon>Vibrionaceae</taxon>
        <taxon>Vibrio</taxon>
    </lineage>
</organism>
<reference evidence="1 2" key="1">
    <citation type="submission" date="2015-07" db="EMBL/GenBank/DDBJ databases">
        <authorList>
            <consortium name="Pathogen Informatics"/>
        </authorList>
    </citation>
    <scope>NUCLEOTIDE SEQUENCE [LARGE SCALE GENOMIC DNA]</scope>
    <source>
        <strain evidence="1 2">A51</strain>
    </source>
</reference>
<sequence>MYGTIFPIINSMEWTGVVIKSSKLPRSRSRTIAALVNKIMVMVKITPSNPGTIFTAERRLGL</sequence>
<accession>A0A655Q1S4</accession>
<gene>
    <name evidence="1" type="ORF">ERS013165_01421</name>
</gene>
<evidence type="ECO:0000313" key="2">
    <source>
        <dbReference type="Proteomes" id="UP000044806"/>
    </source>
</evidence>
<protein>
    <submittedName>
        <fullName evidence="1">Uncharacterized protein</fullName>
    </submittedName>
</protein>